<dbReference type="BioCyc" id="SCEL448385:SCE_RS06005-MONOMER"/>
<comment type="pathway">
    <text evidence="4">Nitrogen metabolism; nitrate reduction (assimilation).</text>
</comment>
<dbReference type="RefSeq" id="WP_012233784.1">
    <property type="nucleotide sequence ID" value="NC_010162.1"/>
</dbReference>
<dbReference type="PRINTS" id="PR00411">
    <property type="entry name" value="PNDRDTASEI"/>
</dbReference>
<keyword evidence="6" id="KW-0349">Heme</keyword>
<dbReference type="eggNOG" id="COG1251">
    <property type="taxonomic scope" value="Bacteria"/>
</dbReference>
<dbReference type="CDD" id="cd19942">
    <property type="entry name" value="Fer2_BFD-like"/>
    <property type="match status" value="1"/>
</dbReference>
<dbReference type="SUPFAM" id="SSF51905">
    <property type="entry name" value="FAD/NAD(P)-binding domain"/>
    <property type="match status" value="2"/>
</dbReference>
<feature type="domain" description="NADH-rubredoxin oxidoreductase C-terminal" evidence="15">
    <location>
        <begin position="325"/>
        <end position="388"/>
    </location>
</feature>
<dbReference type="STRING" id="448385.sce1150"/>
<dbReference type="HOGENOM" id="CLU_003291_4_4_7"/>
<comment type="similarity">
    <text evidence="5">Belongs to the nitrite and sulfite reductase 4Fe-4S domain family.</text>
</comment>
<name>A9F0V9_SORC5</name>
<comment type="cofactor">
    <cofactor evidence="1">
        <name>siroheme</name>
        <dbReference type="ChEBI" id="CHEBI:60052"/>
    </cofactor>
</comment>
<keyword evidence="11" id="KW-0408">Iron</keyword>
<evidence type="ECO:0000256" key="5">
    <source>
        <dbReference type="ARBA" id="ARBA00010429"/>
    </source>
</evidence>
<evidence type="ECO:0000256" key="9">
    <source>
        <dbReference type="ARBA" id="ARBA00022827"/>
    </source>
</evidence>
<dbReference type="KEGG" id="scl:sce1150"/>
<dbReference type="Gene3D" id="3.50.50.60">
    <property type="entry name" value="FAD/NAD(P)-binding domain"/>
    <property type="match status" value="2"/>
</dbReference>
<evidence type="ECO:0000256" key="12">
    <source>
        <dbReference type="ARBA" id="ARBA00023014"/>
    </source>
</evidence>
<dbReference type="Pfam" id="PF18267">
    <property type="entry name" value="Rubredoxin_C"/>
    <property type="match status" value="1"/>
</dbReference>
<evidence type="ECO:0000256" key="10">
    <source>
        <dbReference type="ARBA" id="ARBA00023002"/>
    </source>
</evidence>
<dbReference type="GO" id="GO:0051536">
    <property type="term" value="F:iron-sulfur cluster binding"/>
    <property type="evidence" value="ECO:0007669"/>
    <property type="project" value="UniProtKB-KW"/>
</dbReference>
<evidence type="ECO:0000256" key="3">
    <source>
        <dbReference type="ARBA" id="ARBA00001974"/>
    </source>
</evidence>
<dbReference type="PRINTS" id="PR00368">
    <property type="entry name" value="FADPNR"/>
</dbReference>
<dbReference type="Gene3D" id="3.30.390.30">
    <property type="match status" value="1"/>
</dbReference>
<dbReference type="GO" id="GO:0008942">
    <property type="term" value="F:nitrite reductase [NAD(P)H] activity"/>
    <property type="evidence" value="ECO:0007669"/>
    <property type="project" value="UniProtKB-EC"/>
</dbReference>
<evidence type="ECO:0000256" key="2">
    <source>
        <dbReference type="ARBA" id="ARBA00001966"/>
    </source>
</evidence>
<evidence type="ECO:0000256" key="11">
    <source>
        <dbReference type="ARBA" id="ARBA00023004"/>
    </source>
</evidence>
<evidence type="ECO:0000259" key="14">
    <source>
        <dbReference type="Pfam" id="PF07992"/>
    </source>
</evidence>
<organism evidence="16 17">
    <name type="scientific">Sorangium cellulosum (strain So ce56)</name>
    <name type="common">Polyangium cellulosum (strain So ce56)</name>
    <dbReference type="NCBI Taxonomy" id="448385"/>
    <lineage>
        <taxon>Bacteria</taxon>
        <taxon>Pseudomonadati</taxon>
        <taxon>Myxococcota</taxon>
        <taxon>Polyangia</taxon>
        <taxon>Polyangiales</taxon>
        <taxon>Polyangiaceae</taxon>
        <taxon>Sorangium</taxon>
    </lineage>
</organism>
<dbReference type="AlphaFoldDB" id="A9F0V9"/>
<dbReference type="InterPro" id="IPR036188">
    <property type="entry name" value="FAD/NAD-bd_sf"/>
</dbReference>
<dbReference type="Pfam" id="PF04324">
    <property type="entry name" value="Fer2_BFD"/>
    <property type="match status" value="1"/>
</dbReference>
<gene>
    <name evidence="16" type="primary">nasD</name>
    <name evidence="16" type="ordered locus">sce1150</name>
</gene>
<dbReference type="OrthoDB" id="9768666at2"/>
<reference evidence="16 17" key="1">
    <citation type="journal article" date="2007" name="Nat. Biotechnol.">
        <title>Complete genome sequence of the myxobacterium Sorangium cellulosum.</title>
        <authorList>
            <person name="Schneiker S."/>
            <person name="Perlova O."/>
            <person name="Kaiser O."/>
            <person name="Gerth K."/>
            <person name="Alici A."/>
            <person name="Altmeyer M.O."/>
            <person name="Bartels D."/>
            <person name="Bekel T."/>
            <person name="Beyer S."/>
            <person name="Bode E."/>
            <person name="Bode H.B."/>
            <person name="Bolten C.J."/>
            <person name="Choudhuri J.V."/>
            <person name="Doss S."/>
            <person name="Elnakady Y.A."/>
            <person name="Frank B."/>
            <person name="Gaigalat L."/>
            <person name="Goesmann A."/>
            <person name="Groeger C."/>
            <person name="Gross F."/>
            <person name="Jelsbak L."/>
            <person name="Jelsbak L."/>
            <person name="Kalinowski J."/>
            <person name="Kegler C."/>
            <person name="Knauber T."/>
            <person name="Konietzny S."/>
            <person name="Kopp M."/>
            <person name="Krause L."/>
            <person name="Krug D."/>
            <person name="Linke B."/>
            <person name="Mahmud T."/>
            <person name="Martinez-Arias R."/>
            <person name="McHardy A.C."/>
            <person name="Merai M."/>
            <person name="Meyer F."/>
            <person name="Mormann S."/>
            <person name="Munoz-Dorado J."/>
            <person name="Perez J."/>
            <person name="Pradella S."/>
            <person name="Rachid S."/>
            <person name="Raddatz G."/>
            <person name="Rosenau F."/>
            <person name="Rueckert C."/>
            <person name="Sasse F."/>
            <person name="Scharfe M."/>
            <person name="Schuster S.C."/>
            <person name="Suen G."/>
            <person name="Treuner-Lange A."/>
            <person name="Velicer G.J."/>
            <person name="Vorholter F.-J."/>
            <person name="Weissman K.J."/>
            <person name="Welch R.D."/>
            <person name="Wenzel S.C."/>
            <person name="Whitworth D.E."/>
            <person name="Wilhelm S."/>
            <person name="Wittmann C."/>
            <person name="Bloecker H."/>
            <person name="Puehler A."/>
            <person name="Mueller R."/>
        </authorList>
    </citation>
    <scope>NUCLEOTIDE SEQUENCE [LARGE SCALE GENOMIC DNA]</scope>
    <source>
        <strain evidence="17">So ce56</strain>
    </source>
</reference>
<dbReference type="EMBL" id="AM746676">
    <property type="protein sequence ID" value="CAN91307.1"/>
    <property type="molecule type" value="Genomic_DNA"/>
</dbReference>
<dbReference type="InterPro" id="IPR007419">
    <property type="entry name" value="BFD-like_2Fe2S-bd_dom"/>
</dbReference>
<protein>
    <submittedName>
        <fullName evidence="16">Nitrite reductase (NAD(P)H)</fullName>
        <ecNumber evidence="16">1.7.1.4</ecNumber>
    </submittedName>
</protein>
<feature type="domain" description="FAD/NAD(P)-binding" evidence="14">
    <location>
        <begin position="4"/>
        <end position="288"/>
    </location>
</feature>
<evidence type="ECO:0000256" key="6">
    <source>
        <dbReference type="ARBA" id="ARBA00022617"/>
    </source>
</evidence>
<comment type="cofactor">
    <cofactor evidence="3">
        <name>FAD</name>
        <dbReference type="ChEBI" id="CHEBI:57692"/>
    </cofactor>
</comment>
<dbReference type="InterPro" id="IPR023753">
    <property type="entry name" value="FAD/NAD-binding_dom"/>
</dbReference>
<accession>A9F0V9</accession>
<dbReference type="Gene3D" id="1.10.10.1100">
    <property type="entry name" value="BFD-like [2Fe-2S]-binding domain"/>
    <property type="match status" value="1"/>
</dbReference>
<evidence type="ECO:0000256" key="1">
    <source>
        <dbReference type="ARBA" id="ARBA00001929"/>
    </source>
</evidence>
<evidence type="ECO:0000256" key="4">
    <source>
        <dbReference type="ARBA" id="ARBA00005096"/>
    </source>
</evidence>
<evidence type="ECO:0000259" key="15">
    <source>
        <dbReference type="Pfam" id="PF18267"/>
    </source>
</evidence>
<keyword evidence="7" id="KW-0285">Flavoprotein</keyword>
<dbReference type="Pfam" id="PF07992">
    <property type="entry name" value="Pyr_redox_2"/>
    <property type="match status" value="1"/>
</dbReference>
<keyword evidence="9" id="KW-0274">FAD</keyword>
<dbReference type="PANTHER" id="PTHR43809">
    <property type="entry name" value="NITRITE REDUCTASE (NADH) LARGE SUBUNIT"/>
    <property type="match status" value="1"/>
</dbReference>
<keyword evidence="17" id="KW-1185">Reference proteome</keyword>
<dbReference type="Proteomes" id="UP000002139">
    <property type="component" value="Chromosome"/>
</dbReference>
<evidence type="ECO:0000256" key="8">
    <source>
        <dbReference type="ARBA" id="ARBA00022723"/>
    </source>
</evidence>
<dbReference type="PANTHER" id="PTHR43809:SF1">
    <property type="entry name" value="NITRITE REDUCTASE (NADH) LARGE SUBUNIT"/>
    <property type="match status" value="1"/>
</dbReference>
<keyword evidence="10 16" id="KW-0560">Oxidoreductase</keyword>
<dbReference type="EC" id="1.7.1.4" evidence="16"/>
<dbReference type="InterPro" id="IPR041854">
    <property type="entry name" value="BFD-like_2Fe2S-bd_dom_sf"/>
</dbReference>
<proteinExistence type="inferred from homology"/>
<feature type="domain" description="BFD-like [2Fe-2S]-binding" evidence="13">
    <location>
        <begin position="418"/>
        <end position="466"/>
    </location>
</feature>
<dbReference type="InterPro" id="IPR041575">
    <property type="entry name" value="Rubredoxin_C"/>
</dbReference>
<evidence type="ECO:0000256" key="7">
    <source>
        <dbReference type="ARBA" id="ARBA00022630"/>
    </source>
</evidence>
<keyword evidence="12" id="KW-0411">Iron-sulfur</keyword>
<evidence type="ECO:0000313" key="16">
    <source>
        <dbReference type="EMBL" id="CAN91307.1"/>
    </source>
</evidence>
<dbReference type="GO" id="GO:0046872">
    <property type="term" value="F:metal ion binding"/>
    <property type="evidence" value="ECO:0007669"/>
    <property type="project" value="UniProtKB-KW"/>
</dbReference>
<evidence type="ECO:0000259" key="13">
    <source>
        <dbReference type="Pfam" id="PF04324"/>
    </source>
</evidence>
<dbReference type="InterPro" id="IPR016156">
    <property type="entry name" value="FAD/NAD-linked_Rdtase_dimer_sf"/>
</dbReference>
<comment type="cofactor">
    <cofactor evidence="2">
        <name>[4Fe-4S] cluster</name>
        <dbReference type="ChEBI" id="CHEBI:49883"/>
    </cofactor>
</comment>
<keyword evidence="8" id="KW-0479">Metal-binding</keyword>
<dbReference type="InterPro" id="IPR052034">
    <property type="entry name" value="NasD-like"/>
</dbReference>
<evidence type="ECO:0000313" key="17">
    <source>
        <dbReference type="Proteomes" id="UP000002139"/>
    </source>
</evidence>
<sequence length="483" mass="50787">MRRKDLVIVGNGNAACRLLDELMSRGARDRYDITVFGEERGGAYNRVLLSKVLAGEAPDSIVTKPPAWYERNGVRLVSGTSVARIDTASRAVVAADGARQRYDVAVLATGSQPLVPPLEGMTTSEGDLRPGVFVYRTMDDCVRMRGCARAGDNAIVVGGGLLGLEAAKVLSDMGLHVTVIHVAKSLMNAQLDQMGGDMLEQHIERCGIFVRTGRTVEAICGEEAVEGCRLDDGSVLPADMVVLACGVRPRVDVARASNLPINKGIVVNDTMATQVPGIYAIGECAEHRGRLYGIVTPIWEQAAVLADVLTGANPQARYRGTKLYTRLKVAGVDVTSMGSTEPELESDDVLQVVETRKSTYRKLILRDGRLLGAQFVGNTAAAATLVQLFDRNDPLPADPLEALCPGGGAGPAAQAERVVCTCHKVSEATLREAIEGGACSLEAACAATKAGTGCGSCRGEVAQLVARHAPSPEVAGGRAVAVG</sequence>